<feature type="region of interest" description="Disordered" evidence="1">
    <location>
        <begin position="1"/>
        <end position="28"/>
    </location>
</feature>
<gene>
    <name evidence="2" type="ORF">GMARGA_LOCUS2808</name>
</gene>
<feature type="non-terminal residue" evidence="2">
    <location>
        <position position="362"/>
    </location>
</feature>
<organism evidence="2 3">
    <name type="scientific">Gigaspora margarita</name>
    <dbReference type="NCBI Taxonomy" id="4874"/>
    <lineage>
        <taxon>Eukaryota</taxon>
        <taxon>Fungi</taxon>
        <taxon>Fungi incertae sedis</taxon>
        <taxon>Mucoromycota</taxon>
        <taxon>Glomeromycotina</taxon>
        <taxon>Glomeromycetes</taxon>
        <taxon>Diversisporales</taxon>
        <taxon>Gigasporaceae</taxon>
        <taxon>Gigaspora</taxon>
    </lineage>
</organism>
<dbReference type="Proteomes" id="UP000789901">
    <property type="component" value="Unassembled WGS sequence"/>
</dbReference>
<accession>A0ABM8W395</accession>
<evidence type="ECO:0000256" key="1">
    <source>
        <dbReference type="SAM" id="MobiDB-lite"/>
    </source>
</evidence>
<sequence length="362" mass="42799">MTPEVPKSFYTLESPKENDDTNQKLEEKTKCNLEENKMEDREIKTKKKEIKNQQKLMDIDLDDKNYGLYKEETPIIITQKNQTREIEEIDQMTLLQETVDEIDAEKDIPKELIELLKAGLNRANTMGLNLQNTEVDNISNLKLRNQNADSAKKNLKPIEDDRTDVQYDPRISCQDKLDLRPTMQGFETKVVRVYEMFDSTQKLDTNKPVEKITVKENKARDLTDQELYYQEEIIKKDEHEAFKSYKRPTEPNEETQVKNRLKTFLYCQKYTEMKHVDKIIECYPKIEANIEPNSTDNLEHTCEVWKKKIEIFKRMIKYPYEPKDSESYKIANTVQDAETSRKDKAQSIQLLQNLKSGYQELK</sequence>
<feature type="compositionally biased region" description="Basic and acidic residues" evidence="1">
    <location>
        <begin position="14"/>
        <end position="28"/>
    </location>
</feature>
<reference evidence="2 3" key="1">
    <citation type="submission" date="2021-06" db="EMBL/GenBank/DDBJ databases">
        <authorList>
            <person name="Kallberg Y."/>
            <person name="Tangrot J."/>
            <person name="Rosling A."/>
        </authorList>
    </citation>
    <scope>NUCLEOTIDE SEQUENCE [LARGE SCALE GENOMIC DNA]</scope>
    <source>
        <strain evidence="2 3">120-4 pot B 10/14</strain>
    </source>
</reference>
<dbReference type="EMBL" id="CAJVQB010000927">
    <property type="protein sequence ID" value="CAG8513642.1"/>
    <property type="molecule type" value="Genomic_DNA"/>
</dbReference>
<name>A0ABM8W395_GIGMA</name>
<proteinExistence type="predicted"/>
<comment type="caution">
    <text evidence="2">The sequence shown here is derived from an EMBL/GenBank/DDBJ whole genome shotgun (WGS) entry which is preliminary data.</text>
</comment>
<keyword evidence="3" id="KW-1185">Reference proteome</keyword>
<evidence type="ECO:0000313" key="2">
    <source>
        <dbReference type="EMBL" id="CAG8513642.1"/>
    </source>
</evidence>
<protein>
    <submittedName>
        <fullName evidence="2">6210_t:CDS:1</fullName>
    </submittedName>
</protein>
<evidence type="ECO:0000313" key="3">
    <source>
        <dbReference type="Proteomes" id="UP000789901"/>
    </source>
</evidence>